<sequence>MTLSTFPGGGGAVDDFEGESSQSATEQWQRPQQLGRVRGGSTSRAKLMERDDTSSSSYSSTSHSPRRQRWQPRTRGVRLKSRSRGLRVSPGGRVGNECFQDLALPLGMCFAAVVAQVLFGKNISGDRIDIESLIVICTSAVKESITAIYGRKFDCFLINFEKSFHSTLKTLGLINEVSVNKQNNVTSSSSVCQSSEKVPDLASPQLVRTIKDFKEDVPLNYANNQLKISPDLAHPGLVHGFKEDIPLNYANNQIILHGHASQHLANVYSSTSGIQFSQSILSTMDRSVIEQTRSNELKAVEIELAMQKLQLKRSQLALSSHANYLEKVKISLGISKASFKEEKLKNQMEETRYAQLLQRCMDLLVAGLIIMCVLLLYGASIYSYQRITEVTSACESVSTESRSWWMPKAVLSFNSGMAMLRCHVVALTRMSFGILMILAIAYVAFQRTGSSAPTMPLTFIVLLLGALCGFSGKLCIDTLGGNGFQWLIYWEVLCMLHFCVNVFPSAFYHILYGPVIVSQGANSVMLPYRMIRYMFYAFLLLIIPTAGGLLPFASFSDWMVHFLRS</sequence>
<feature type="transmembrane region" description="Helical" evidence="2">
    <location>
        <begin position="363"/>
        <end position="382"/>
    </location>
</feature>
<dbReference type="Proteomes" id="UP001327560">
    <property type="component" value="Chromosome 7"/>
</dbReference>
<feature type="compositionally biased region" description="Low complexity" evidence="1">
    <location>
        <begin position="54"/>
        <end position="63"/>
    </location>
</feature>
<feature type="compositionally biased region" description="Polar residues" evidence="1">
    <location>
        <begin position="19"/>
        <end position="32"/>
    </location>
</feature>
<proteinExistence type="predicted"/>
<evidence type="ECO:0000313" key="3">
    <source>
        <dbReference type="EMBL" id="WOL13742.1"/>
    </source>
</evidence>
<organism evidence="3 4">
    <name type="scientific">Canna indica</name>
    <name type="common">Indian-shot</name>
    <dbReference type="NCBI Taxonomy" id="4628"/>
    <lineage>
        <taxon>Eukaryota</taxon>
        <taxon>Viridiplantae</taxon>
        <taxon>Streptophyta</taxon>
        <taxon>Embryophyta</taxon>
        <taxon>Tracheophyta</taxon>
        <taxon>Spermatophyta</taxon>
        <taxon>Magnoliopsida</taxon>
        <taxon>Liliopsida</taxon>
        <taxon>Zingiberales</taxon>
        <taxon>Cannaceae</taxon>
        <taxon>Canna</taxon>
    </lineage>
</organism>
<keyword evidence="4" id="KW-1185">Reference proteome</keyword>
<dbReference type="AlphaFoldDB" id="A0AAQ3KY37"/>
<name>A0AAQ3KY37_9LILI</name>
<dbReference type="PANTHER" id="PTHR35322:SF2">
    <property type="entry name" value="PROTEIN CPR-5"/>
    <property type="match status" value="1"/>
</dbReference>
<protein>
    <submittedName>
        <fullName evidence="3">Protein CPR-5-like</fullName>
    </submittedName>
</protein>
<keyword evidence="2" id="KW-0812">Transmembrane</keyword>
<feature type="transmembrane region" description="Helical" evidence="2">
    <location>
        <begin position="424"/>
        <end position="445"/>
    </location>
</feature>
<feature type="transmembrane region" description="Helical" evidence="2">
    <location>
        <begin position="531"/>
        <end position="555"/>
    </location>
</feature>
<feature type="transmembrane region" description="Helical" evidence="2">
    <location>
        <begin position="488"/>
        <end position="511"/>
    </location>
</feature>
<dbReference type="GO" id="GO:0010150">
    <property type="term" value="P:leaf senescence"/>
    <property type="evidence" value="ECO:0007669"/>
    <property type="project" value="InterPro"/>
</dbReference>
<evidence type="ECO:0000256" key="1">
    <source>
        <dbReference type="SAM" id="MobiDB-lite"/>
    </source>
</evidence>
<keyword evidence="2" id="KW-0472">Membrane</keyword>
<dbReference type="EMBL" id="CP136896">
    <property type="protein sequence ID" value="WOL13742.1"/>
    <property type="molecule type" value="Genomic_DNA"/>
</dbReference>
<dbReference type="GO" id="GO:0006952">
    <property type="term" value="P:defense response"/>
    <property type="evidence" value="ECO:0007669"/>
    <property type="project" value="InterPro"/>
</dbReference>
<dbReference type="InterPro" id="IPR044708">
    <property type="entry name" value="CPR5"/>
</dbReference>
<dbReference type="PANTHER" id="PTHR35322">
    <property type="entry name" value="PROTEIN CPR-5"/>
    <property type="match status" value="1"/>
</dbReference>
<evidence type="ECO:0000256" key="2">
    <source>
        <dbReference type="SAM" id="Phobius"/>
    </source>
</evidence>
<dbReference type="GO" id="GO:0010090">
    <property type="term" value="P:trichome morphogenesis"/>
    <property type="evidence" value="ECO:0007669"/>
    <property type="project" value="InterPro"/>
</dbReference>
<keyword evidence="2" id="KW-1133">Transmembrane helix</keyword>
<accession>A0AAQ3KY37</accession>
<feature type="transmembrane region" description="Helical" evidence="2">
    <location>
        <begin position="457"/>
        <end position="476"/>
    </location>
</feature>
<feature type="region of interest" description="Disordered" evidence="1">
    <location>
        <begin position="1"/>
        <end position="88"/>
    </location>
</feature>
<evidence type="ECO:0000313" key="4">
    <source>
        <dbReference type="Proteomes" id="UP001327560"/>
    </source>
</evidence>
<reference evidence="3 4" key="1">
    <citation type="submission" date="2023-10" db="EMBL/GenBank/DDBJ databases">
        <title>Chromosome-scale genome assembly provides insights into flower coloration mechanisms of Canna indica.</title>
        <authorList>
            <person name="Li C."/>
        </authorList>
    </citation>
    <scope>NUCLEOTIDE SEQUENCE [LARGE SCALE GENOMIC DNA]</scope>
    <source>
        <tissue evidence="3">Flower</tissue>
    </source>
</reference>
<gene>
    <name evidence="3" type="ORF">Cni_G22520</name>
</gene>
<feature type="compositionally biased region" description="Basic residues" evidence="1">
    <location>
        <begin position="64"/>
        <end position="85"/>
    </location>
</feature>